<gene>
    <name evidence="5" type="ORF">DI536_27400</name>
</gene>
<dbReference type="InterPro" id="IPR046532">
    <property type="entry name" value="DUF6597"/>
</dbReference>
<name>A0A2W5T3B9_9BACT</name>
<evidence type="ECO:0000256" key="3">
    <source>
        <dbReference type="ARBA" id="ARBA00023163"/>
    </source>
</evidence>
<dbReference type="InterPro" id="IPR018060">
    <property type="entry name" value="HTH_AraC"/>
</dbReference>
<dbReference type="SMART" id="SM00342">
    <property type="entry name" value="HTH_ARAC"/>
    <property type="match status" value="1"/>
</dbReference>
<dbReference type="SUPFAM" id="SSF46689">
    <property type="entry name" value="Homeodomain-like"/>
    <property type="match status" value="1"/>
</dbReference>
<dbReference type="Pfam" id="PF20240">
    <property type="entry name" value="DUF6597"/>
    <property type="match status" value="1"/>
</dbReference>
<dbReference type="PROSITE" id="PS00041">
    <property type="entry name" value="HTH_ARAC_FAMILY_1"/>
    <property type="match status" value="1"/>
</dbReference>
<dbReference type="InterPro" id="IPR009057">
    <property type="entry name" value="Homeodomain-like_sf"/>
</dbReference>
<keyword evidence="1" id="KW-0805">Transcription regulation</keyword>
<dbReference type="InterPro" id="IPR050204">
    <property type="entry name" value="AraC_XylS_family_regulators"/>
</dbReference>
<dbReference type="Pfam" id="PF12833">
    <property type="entry name" value="HTH_18"/>
    <property type="match status" value="1"/>
</dbReference>
<feature type="domain" description="HTH araC/xylS-type" evidence="4">
    <location>
        <begin position="166"/>
        <end position="266"/>
    </location>
</feature>
<evidence type="ECO:0000256" key="1">
    <source>
        <dbReference type="ARBA" id="ARBA00023015"/>
    </source>
</evidence>
<dbReference type="InterPro" id="IPR018062">
    <property type="entry name" value="HTH_AraC-typ_CS"/>
</dbReference>
<dbReference type="GO" id="GO:0043565">
    <property type="term" value="F:sequence-specific DNA binding"/>
    <property type="evidence" value="ECO:0007669"/>
    <property type="project" value="InterPro"/>
</dbReference>
<dbReference type="PANTHER" id="PTHR46796">
    <property type="entry name" value="HTH-TYPE TRANSCRIPTIONAL ACTIVATOR RHAS-RELATED"/>
    <property type="match status" value="1"/>
</dbReference>
<evidence type="ECO:0000313" key="5">
    <source>
        <dbReference type="EMBL" id="PZR07383.1"/>
    </source>
</evidence>
<reference evidence="5 6" key="1">
    <citation type="submission" date="2017-08" db="EMBL/GenBank/DDBJ databases">
        <title>Infants hospitalized years apart are colonized by the same room-sourced microbial strains.</title>
        <authorList>
            <person name="Brooks B."/>
            <person name="Olm M.R."/>
            <person name="Firek B.A."/>
            <person name="Baker R."/>
            <person name="Thomas B.C."/>
            <person name="Morowitz M.J."/>
            <person name="Banfield J.F."/>
        </authorList>
    </citation>
    <scope>NUCLEOTIDE SEQUENCE [LARGE SCALE GENOMIC DNA]</scope>
    <source>
        <strain evidence="5">S2_003_000_R2_14</strain>
    </source>
</reference>
<dbReference type="Proteomes" id="UP000249061">
    <property type="component" value="Unassembled WGS sequence"/>
</dbReference>
<dbReference type="Gene3D" id="1.10.10.60">
    <property type="entry name" value="Homeodomain-like"/>
    <property type="match status" value="1"/>
</dbReference>
<dbReference type="PROSITE" id="PS01124">
    <property type="entry name" value="HTH_ARAC_FAMILY_2"/>
    <property type="match status" value="1"/>
</dbReference>
<sequence>MARLKRAPPRGIVKTAADFAFAQHHARYEVDAPLDRSIEHWWSVAWKLPAGKRHAATTLAHPSIHVVWEGDEVRVVGVKKGRFTRVLEGEARAFAAKFRPGAFRGLLGKSVSTLTDRVVPFSAVVGARKARAYLDAMQASGDDDARVRFATRFFLDVLPPPAHDAELLAALVHAATEDRTLTTVEALRERAGLHLRELQRWFRDAVGISPKWMIQRYRLHDALLELEAGNRSLAQVAAALGYADQAHFSRDFKALVGFPPSRYAAGSRP</sequence>
<proteinExistence type="predicted"/>
<dbReference type="GO" id="GO:0003700">
    <property type="term" value="F:DNA-binding transcription factor activity"/>
    <property type="evidence" value="ECO:0007669"/>
    <property type="project" value="InterPro"/>
</dbReference>
<organism evidence="5 6">
    <name type="scientific">Archangium gephyra</name>
    <dbReference type="NCBI Taxonomy" id="48"/>
    <lineage>
        <taxon>Bacteria</taxon>
        <taxon>Pseudomonadati</taxon>
        <taxon>Myxococcota</taxon>
        <taxon>Myxococcia</taxon>
        <taxon>Myxococcales</taxon>
        <taxon>Cystobacterineae</taxon>
        <taxon>Archangiaceae</taxon>
        <taxon>Archangium</taxon>
    </lineage>
</organism>
<evidence type="ECO:0000256" key="2">
    <source>
        <dbReference type="ARBA" id="ARBA00023125"/>
    </source>
</evidence>
<evidence type="ECO:0000259" key="4">
    <source>
        <dbReference type="PROSITE" id="PS01124"/>
    </source>
</evidence>
<comment type="caution">
    <text evidence="5">The sequence shown here is derived from an EMBL/GenBank/DDBJ whole genome shotgun (WGS) entry which is preliminary data.</text>
</comment>
<accession>A0A2W5T3B9</accession>
<dbReference type="EMBL" id="QFQP01000031">
    <property type="protein sequence ID" value="PZR07383.1"/>
    <property type="molecule type" value="Genomic_DNA"/>
</dbReference>
<dbReference type="AlphaFoldDB" id="A0A2W5T3B9"/>
<keyword evidence="3" id="KW-0804">Transcription</keyword>
<evidence type="ECO:0000313" key="6">
    <source>
        <dbReference type="Proteomes" id="UP000249061"/>
    </source>
</evidence>
<protein>
    <submittedName>
        <fullName evidence="5">AraC family transcriptional regulator</fullName>
    </submittedName>
</protein>
<keyword evidence="2" id="KW-0238">DNA-binding</keyword>